<evidence type="ECO:0000313" key="2">
    <source>
        <dbReference type="WBParaSite" id="PS1159_v2.g11927.t1"/>
    </source>
</evidence>
<protein>
    <submittedName>
        <fullName evidence="2">Uncharacterized protein</fullName>
    </submittedName>
</protein>
<accession>A0AC35F0I3</accession>
<proteinExistence type="predicted"/>
<dbReference type="WBParaSite" id="PS1159_v2.g11927.t1">
    <property type="protein sequence ID" value="PS1159_v2.g11927.t1"/>
    <property type="gene ID" value="PS1159_v2.g11927"/>
</dbReference>
<name>A0AC35F0I3_9BILA</name>
<organism evidence="1 2">
    <name type="scientific">Panagrolaimus sp. PS1159</name>
    <dbReference type="NCBI Taxonomy" id="55785"/>
    <lineage>
        <taxon>Eukaryota</taxon>
        <taxon>Metazoa</taxon>
        <taxon>Ecdysozoa</taxon>
        <taxon>Nematoda</taxon>
        <taxon>Chromadorea</taxon>
        <taxon>Rhabditida</taxon>
        <taxon>Tylenchina</taxon>
        <taxon>Panagrolaimomorpha</taxon>
        <taxon>Panagrolaimoidea</taxon>
        <taxon>Panagrolaimidae</taxon>
        <taxon>Panagrolaimus</taxon>
    </lineage>
</organism>
<sequence length="123" mass="14224">MENYNHGINHEKEKEEKSIFTKTTNSTLSLHIATYENSNQACGTFDGKTDKAEGSKKWKNQICLASSFINQNPFEFTRQQNAETSEPELSHFKASHRLLNPNKRSGFHFVYINVCKSKIFYEI</sequence>
<dbReference type="Proteomes" id="UP000887580">
    <property type="component" value="Unplaced"/>
</dbReference>
<evidence type="ECO:0000313" key="1">
    <source>
        <dbReference type="Proteomes" id="UP000887580"/>
    </source>
</evidence>
<reference evidence="2" key="1">
    <citation type="submission" date="2022-11" db="UniProtKB">
        <authorList>
            <consortium name="WormBaseParasite"/>
        </authorList>
    </citation>
    <scope>IDENTIFICATION</scope>
</reference>